<keyword evidence="5 6" id="KW-0472">Membrane</keyword>
<evidence type="ECO:0000256" key="6">
    <source>
        <dbReference type="SAM" id="Phobius"/>
    </source>
</evidence>
<name>A0ABW1YE63_9DEIO</name>
<feature type="transmembrane region" description="Helical" evidence="6">
    <location>
        <begin position="6"/>
        <end position="25"/>
    </location>
</feature>
<dbReference type="InterPro" id="IPR036259">
    <property type="entry name" value="MFS_trans_sf"/>
</dbReference>
<evidence type="ECO:0000256" key="5">
    <source>
        <dbReference type="ARBA" id="ARBA00023136"/>
    </source>
</evidence>
<evidence type="ECO:0000256" key="1">
    <source>
        <dbReference type="ARBA" id="ARBA00004651"/>
    </source>
</evidence>
<keyword evidence="3 6" id="KW-0812">Transmembrane</keyword>
<evidence type="ECO:0000256" key="3">
    <source>
        <dbReference type="ARBA" id="ARBA00022692"/>
    </source>
</evidence>
<feature type="transmembrane region" description="Helical" evidence="6">
    <location>
        <begin position="73"/>
        <end position="93"/>
    </location>
</feature>
<evidence type="ECO:0000313" key="7">
    <source>
        <dbReference type="EMBL" id="MFC6592584.1"/>
    </source>
</evidence>
<organism evidence="7 8">
    <name type="scientific">Deinococcus lacus</name>
    <dbReference type="NCBI Taxonomy" id="392561"/>
    <lineage>
        <taxon>Bacteria</taxon>
        <taxon>Thermotogati</taxon>
        <taxon>Deinococcota</taxon>
        <taxon>Deinococci</taxon>
        <taxon>Deinococcales</taxon>
        <taxon>Deinococcaceae</taxon>
        <taxon>Deinococcus</taxon>
    </lineage>
</organism>
<gene>
    <name evidence="7" type="ORF">ACFP81_11665</name>
</gene>
<evidence type="ECO:0000256" key="2">
    <source>
        <dbReference type="ARBA" id="ARBA00022475"/>
    </source>
</evidence>
<evidence type="ECO:0000256" key="4">
    <source>
        <dbReference type="ARBA" id="ARBA00022989"/>
    </source>
</evidence>
<dbReference type="SUPFAM" id="SSF103473">
    <property type="entry name" value="MFS general substrate transporter"/>
    <property type="match status" value="1"/>
</dbReference>
<dbReference type="Gene3D" id="1.20.1250.20">
    <property type="entry name" value="MFS general substrate transporter like domains"/>
    <property type="match status" value="1"/>
</dbReference>
<dbReference type="PANTHER" id="PTHR23513">
    <property type="entry name" value="INTEGRAL MEMBRANE EFFLUX PROTEIN-RELATED"/>
    <property type="match status" value="1"/>
</dbReference>
<dbReference type="Proteomes" id="UP001596297">
    <property type="component" value="Unassembled WGS sequence"/>
</dbReference>
<sequence>MYGLSQSLWLTAAMMGLFVFTLPVADTHLSTMLQTQIPPDLQGRVFAVRQMLAQSVSPLSIVLFGGLAGRVPAGQILAGLGVFAVIASLLPLLKQDVRQMGNEETTP</sequence>
<keyword evidence="2" id="KW-1003">Cell membrane</keyword>
<dbReference type="EMBL" id="JBHSWD010000001">
    <property type="protein sequence ID" value="MFC6592584.1"/>
    <property type="molecule type" value="Genomic_DNA"/>
</dbReference>
<keyword evidence="4 6" id="KW-1133">Transmembrane helix</keyword>
<protein>
    <recommendedName>
        <fullName evidence="9">MFS transporter</fullName>
    </recommendedName>
</protein>
<proteinExistence type="predicted"/>
<dbReference type="PANTHER" id="PTHR23513:SF11">
    <property type="entry name" value="STAPHYLOFERRIN A TRANSPORTER"/>
    <property type="match status" value="1"/>
</dbReference>
<reference evidence="8" key="1">
    <citation type="journal article" date="2019" name="Int. J. Syst. Evol. Microbiol.">
        <title>The Global Catalogue of Microorganisms (GCM) 10K type strain sequencing project: providing services to taxonomists for standard genome sequencing and annotation.</title>
        <authorList>
            <consortium name="The Broad Institute Genomics Platform"/>
            <consortium name="The Broad Institute Genome Sequencing Center for Infectious Disease"/>
            <person name="Wu L."/>
            <person name="Ma J."/>
        </authorList>
    </citation>
    <scope>NUCLEOTIDE SEQUENCE [LARGE SCALE GENOMIC DNA]</scope>
    <source>
        <strain evidence="8">CGMCC 1.15772</strain>
    </source>
</reference>
<evidence type="ECO:0008006" key="9">
    <source>
        <dbReference type="Google" id="ProtNLM"/>
    </source>
</evidence>
<comment type="caution">
    <text evidence="7">The sequence shown here is derived from an EMBL/GenBank/DDBJ whole genome shotgun (WGS) entry which is preliminary data.</text>
</comment>
<comment type="subcellular location">
    <subcellularLocation>
        <location evidence="1">Cell membrane</location>
        <topology evidence="1">Multi-pass membrane protein</topology>
    </subcellularLocation>
</comment>
<keyword evidence="8" id="KW-1185">Reference proteome</keyword>
<accession>A0ABW1YE63</accession>
<evidence type="ECO:0000313" key="8">
    <source>
        <dbReference type="Proteomes" id="UP001596297"/>
    </source>
</evidence>